<reference evidence="1 2" key="1">
    <citation type="submission" date="2019-01" db="EMBL/GenBank/DDBJ databases">
        <title>Sequencing of cultivated peanut Arachis hypogaea provides insights into genome evolution and oil improvement.</title>
        <authorList>
            <person name="Chen X."/>
        </authorList>
    </citation>
    <scope>NUCLEOTIDE SEQUENCE [LARGE SCALE GENOMIC DNA]</scope>
    <source>
        <strain evidence="2">cv. Fuhuasheng</strain>
        <tissue evidence="1">Leaves</tissue>
    </source>
</reference>
<proteinExistence type="predicted"/>
<protein>
    <submittedName>
        <fullName evidence="1">Uncharacterized protein</fullName>
    </submittedName>
</protein>
<gene>
    <name evidence="1" type="ORF">Ahy_B06g081543</name>
</gene>
<dbReference type="PANTHER" id="PTHR34835">
    <property type="entry name" value="OS07G0283600 PROTEIN-RELATED"/>
    <property type="match status" value="1"/>
</dbReference>
<dbReference type="AlphaFoldDB" id="A0A444YLE2"/>
<sequence length="180" mass="20882">MNIPPMNVPHKLLKEFAKSFKLGKNTLETSYGSFKIKPKIIGVAFGLNASDNALKKLTDEMMSIGIENEHDRLVFKRIFILYIQMAFLLPSTITKIEKITEGNWGAYILNFLIKSITNYRLKKKKLVDRCLYALMIIYFHLAKNKVNKGEEKFGVPWVSNWNREQLVARIRAEIDSHMML</sequence>
<keyword evidence="2" id="KW-1185">Reference proteome</keyword>
<evidence type="ECO:0000313" key="2">
    <source>
        <dbReference type="Proteomes" id="UP000289738"/>
    </source>
</evidence>
<organism evidence="1 2">
    <name type="scientific">Arachis hypogaea</name>
    <name type="common">Peanut</name>
    <dbReference type="NCBI Taxonomy" id="3818"/>
    <lineage>
        <taxon>Eukaryota</taxon>
        <taxon>Viridiplantae</taxon>
        <taxon>Streptophyta</taxon>
        <taxon>Embryophyta</taxon>
        <taxon>Tracheophyta</taxon>
        <taxon>Spermatophyta</taxon>
        <taxon>Magnoliopsida</taxon>
        <taxon>eudicotyledons</taxon>
        <taxon>Gunneridae</taxon>
        <taxon>Pentapetalae</taxon>
        <taxon>rosids</taxon>
        <taxon>fabids</taxon>
        <taxon>Fabales</taxon>
        <taxon>Fabaceae</taxon>
        <taxon>Papilionoideae</taxon>
        <taxon>50 kb inversion clade</taxon>
        <taxon>dalbergioids sensu lato</taxon>
        <taxon>Dalbergieae</taxon>
        <taxon>Pterocarpus clade</taxon>
        <taxon>Arachis</taxon>
    </lineage>
</organism>
<name>A0A444YLE2_ARAHY</name>
<dbReference type="EMBL" id="SDMP01000016">
    <property type="protein sequence ID" value="RYR02731.1"/>
    <property type="molecule type" value="Genomic_DNA"/>
</dbReference>
<accession>A0A444YLE2</accession>
<dbReference type="PANTHER" id="PTHR34835:SF82">
    <property type="entry name" value="OS01G0826651 PROTEIN"/>
    <property type="match status" value="1"/>
</dbReference>
<evidence type="ECO:0000313" key="1">
    <source>
        <dbReference type="EMBL" id="RYR02731.1"/>
    </source>
</evidence>
<comment type="caution">
    <text evidence="1">The sequence shown here is derived from an EMBL/GenBank/DDBJ whole genome shotgun (WGS) entry which is preliminary data.</text>
</comment>
<dbReference type="Proteomes" id="UP000289738">
    <property type="component" value="Chromosome B06"/>
</dbReference>